<reference evidence="1 2" key="1">
    <citation type="journal article" date="2012" name="J. Virol.">
        <title>Genome of Thysanoplusia orichalcea multiple nucleopolyhedrovirus lacks the superoxide dismutase gene.</title>
        <authorList>
            <person name="Wang Y.S."/>
            <person name="Huang G.H."/>
            <person name="Cheng X.H."/>
            <person name="Wang X."/>
            <person name="Garretson T.A."/>
            <person name="Dai L.Y."/>
            <person name="Zhang C.X."/>
            <person name="Cheng X.W."/>
        </authorList>
    </citation>
    <scope>NUCLEOTIDE SEQUENCE [LARGE SCALE GENOMIC DNA]</scope>
    <source>
        <strain evidence="1">P2</strain>
    </source>
</reference>
<dbReference type="Proteomes" id="UP000202315">
    <property type="component" value="Segment"/>
</dbReference>
<name>L0CLE9_9ABAC</name>
<dbReference type="KEGG" id="vg:14340234"/>
<accession>L0CLE9</accession>
<keyword evidence="2" id="KW-1185">Reference proteome</keyword>
<protein>
    <submittedName>
        <fullName evidence="1">Uncharacterized protein</fullName>
    </submittedName>
</protein>
<dbReference type="EMBL" id="JX467702">
    <property type="protein sequence ID" value="AGA16265.1"/>
    <property type="molecule type" value="Genomic_DNA"/>
</dbReference>
<dbReference type="RefSeq" id="YP_007250521.1">
    <property type="nucleotide sequence ID" value="NC_019945.1"/>
</dbReference>
<organism evidence="1 2">
    <name type="scientific">Thysanoplusia orichalcea nucleopolyhedrovirus</name>
    <dbReference type="NCBI Taxonomy" id="101850"/>
    <lineage>
        <taxon>Viruses</taxon>
        <taxon>Viruses incertae sedis</taxon>
        <taxon>Naldaviricetes</taxon>
        <taxon>Lefavirales</taxon>
        <taxon>Baculoviridae</taxon>
        <taxon>Alphabaculovirus</taxon>
        <taxon>Alphabaculovirus thorichlaceae</taxon>
    </lineage>
</organism>
<dbReference type="OrthoDB" id="5027at10239"/>
<sequence>MNSYALLQKMIINELLFLNDNVNYATNKIFSKNQVNGELHKLLTLLLNYKKLNKNLLNINYDIKNLLFLLENKDKIDIIYFDDVKGYVQSAIVNLFESHKRSLNNYPTELDVLLKDGNENLIPTITDIDVNKFSHIQLARLLCYTAVIESRNSKPWRSIFLNETNANTVIESFLNYIIHVLNMIKSNQTSLNNSVSIVYHTINVELNLQNKLKPRNINIEIVDKDKFENRQTDIEVCYVLNNNLHAQDAASQQTFMYASFVELNVLPFCLFNETLPNEQSISVFGLYRFEQTKNKTASKPSRLGNVMFVNSLTDKPITRETIINTINSYHNACQNLKKLGHRVVGDYRVYEANYKLAALDFIILILVTSITHQTLKYNMLNVYEKMFQDLKATVCKHNASKLYNILINYDINKEPLSNFQQNYEVL</sequence>
<evidence type="ECO:0000313" key="1">
    <source>
        <dbReference type="EMBL" id="AGA16265.1"/>
    </source>
</evidence>
<proteinExistence type="predicted"/>
<dbReference type="GeneID" id="14340234"/>
<evidence type="ECO:0000313" key="2">
    <source>
        <dbReference type="Proteomes" id="UP000202315"/>
    </source>
</evidence>